<dbReference type="Pfam" id="PF08666">
    <property type="entry name" value="SAF"/>
    <property type="match status" value="1"/>
</dbReference>
<evidence type="ECO:0000256" key="1">
    <source>
        <dbReference type="ARBA" id="ARBA00023239"/>
    </source>
</evidence>
<feature type="domain" description="SAF" evidence="2">
    <location>
        <begin position="11"/>
        <end position="82"/>
    </location>
</feature>
<dbReference type="PANTHER" id="PTHR30536:SF5">
    <property type="entry name" value="ALTRONATE DEHYDRATASE"/>
    <property type="match status" value="1"/>
</dbReference>
<evidence type="ECO:0000313" key="3">
    <source>
        <dbReference type="EMBL" id="MEQ2427144.1"/>
    </source>
</evidence>
<sequence length="89" mass="9829">MRKIIRFTEKDNVAVVLEDVKPGLVMGLDGADITVGDEIPYGHKIALSDIAAGEKVYKYGEPVARCIKDIKKGEWVHVHNVESIRGLGR</sequence>
<name>A0ABV1D9U1_9FIRM</name>
<keyword evidence="1" id="KW-0456">Lyase</keyword>
<comment type="caution">
    <text evidence="3">The sequence shown here is derived from an EMBL/GenBank/DDBJ whole genome shotgun (WGS) entry which is preliminary data.</text>
</comment>
<evidence type="ECO:0000313" key="4">
    <source>
        <dbReference type="Proteomes" id="UP001454086"/>
    </source>
</evidence>
<gene>
    <name evidence="3" type="ORF">WMQ36_19440</name>
</gene>
<dbReference type="GO" id="GO:0016787">
    <property type="term" value="F:hydrolase activity"/>
    <property type="evidence" value="ECO:0007669"/>
    <property type="project" value="UniProtKB-KW"/>
</dbReference>
<dbReference type="InterPro" id="IPR013974">
    <property type="entry name" value="SAF"/>
</dbReference>
<dbReference type="EMBL" id="JBBMFM010000090">
    <property type="protein sequence ID" value="MEQ2427144.1"/>
    <property type="molecule type" value="Genomic_DNA"/>
</dbReference>
<dbReference type="RefSeq" id="WP_040379611.1">
    <property type="nucleotide sequence ID" value="NZ_JBBMFM010000090.1"/>
</dbReference>
<organism evidence="3 4">
    <name type="scientific">Enterocloster hominis</name>
    <name type="common">ex Hitch et al. 2024</name>
    <dbReference type="NCBI Taxonomy" id="1917870"/>
    <lineage>
        <taxon>Bacteria</taxon>
        <taxon>Bacillati</taxon>
        <taxon>Bacillota</taxon>
        <taxon>Clostridia</taxon>
        <taxon>Lachnospirales</taxon>
        <taxon>Lachnospiraceae</taxon>
        <taxon>Enterocloster</taxon>
    </lineage>
</organism>
<keyword evidence="3" id="KW-0378">Hydrolase</keyword>
<evidence type="ECO:0000259" key="2">
    <source>
        <dbReference type="SMART" id="SM00858"/>
    </source>
</evidence>
<dbReference type="InterPro" id="IPR052172">
    <property type="entry name" value="UxaA_altronate/galactarate_dh"/>
</dbReference>
<reference evidence="3 4" key="1">
    <citation type="submission" date="2024-03" db="EMBL/GenBank/DDBJ databases">
        <title>Human intestinal bacterial collection.</title>
        <authorList>
            <person name="Pauvert C."/>
            <person name="Hitch T.C.A."/>
            <person name="Clavel T."/>
        </authorList>
    </citation>
    <scope>NUCLEOTIDE SEQUENCE [LARGE SCALE GENOMIC DNA]</scope>
    <source>
        <strain evidence="3 4">CLA-SR-H021</strain>
    </source>
</reference>
<accession>A0ABV1D9U1</accession>
<dbReference type="InterPro" id="IPR044144">
    <property type="entry name" value="SAF_UxaA/GarD"/>
</dbReference>
<dbReference type="CDD" id="cd11613">
    <property type="entry name" value="SAF_AH_GD"/>
    <property type="match status" value="1"/>
</dbReference>
<keyword evidence="4" id="KW-1185">Reference proteome</keyword>
<dbReference type="Proteomes" id="UP001454086">
    <property type="component" value="Unassembled WGS sequence"/>
</dbReference>
<proteinExistence type="predicted"/>
<dbReference type="PANTHER" id="PTHR30536">
    <property type="entry name" value="ALTRONATE/GALACTARATE DEHYDRATASE"/>
    <property type="match status" value="1"/>
</dbReference>
<protein>
    <submittedName>
        <fullName evidence="3">UxaA family hydrolase</fullName>
    </submittedName>
</protein>
<dbReference type="Gene3D" id="2.30.130.110">
    <property type="match status" value="1"/>
</dbReference>
<dbReference type="SMART" id="SM00858">
    <property type="entry name" value="SAF"/>
    <property type="match status" value="1"/>
</dbReference>